<dbReference type="EMBL" id="CP037933">
    <property type="protein sequence ID" value="QBN17838.1"/>
    <property type="molecule type" value="Genomic_DNA"/>
</dbReference>
<organism evidence="4 5">
    <name type="scientific">Flavobacterium nackdongense</name>
    <dbReference type="NCBI Taxonomy" id="2547394"/>
    <lineage>
        <taxon>Bacteria</taxon>
        <taxon>Pseudomonadati</taxon>
        <taxon>Bacteroidota</taxon>
        <taxon>Flavobacteriia</taxon>
        <taxon>Flavobacteriales</taxon>
        <taxon>Flavobacteriaceae</taxon>
        <taxon>Flavobacterium</taxon>
    </lineage>
</organism>
<keyword evidence="1 2" id="KW-0732">Signal</keyword>
<feature type="signal peptide" evidence="2">
    <location>
        <begin position="1"/>
        <end position="29"/>
    </location>
</feature>
<sequence length="807" mass="83249">MKSKLLNRKKFNLLVCSLSFLFCLNLCFAQNPPSATDIATDGDYRSKATGTWNTASTWETRTAGAWAEATAAPGATNTVYIQSGHTVTVDALSVSCYSLHISATVTGTTGVLAVGAGNTVNVNGKIRCYTGTAVTGIADGSYLGTDSTGTLSAMITPPNSSTIKFVGATRGITFTGEWNAVSTNNGAEFALDAGATGILNSGIRFNPLTFSSGKVDAKNALSSTGPTTIKNGAIVTSTRTGTSPVINLGTTITIDNGGTLELKGAVPNLSLSGLFTNNGTIIYAAASGTQKALSSDTAGANPFLNYNNLVVNSTATLVIPALKNIEISGILTNSGVITNSGILTLKSTSSGSASLVSSSSVANVQLQRYLSSNQRGWRLLSNPLDSKTFSTLATDSGITLGTNYTGEYVSGTNTWTSTDGSASMDTQKAYKVFITGLSGEAPAYATGPSNVTLVNKGTAANVAPASIATTAGQFYLLANPYTAPVSVSSIIAASTGLSNTVSYYNPNNAATDVKVKAGGYDTPTVSGAAGSATDVVIPAMGAIFVQATADGSINVPTSAIFTGTPLQTGTYNHKVAQKNGAATPSLKLEINSDGIYYDALALRFRATTDGSSNIDFGKLPNSILDTYSIAGTNKMAVSELELAAQTIPLGITSSIQKNYTVRVTENSIPAGFEAVLVDTYLNTNTDLTQGTDYVFTIDSNPASQGNARFAINLRTASSLGVSVNELDSKIQLWPNPARAEVNITNGQNTTDGASRIEISNLNGQLIHSQKSNPGTTTTIQTKAWSAGVYILKASNNGTATTKKLIIQ</sequence>
<evidence type="ECO:0000256" key="2">
    <source>
        <dbReference type="SAM" id="SignalP"/>
    </source>
</evidence>
<dbReference type="KEGG" id="fnk:E1750_03150"/>
<gene>
    <name evidence="4" type="ORF">E1750_03150</name>
</gene>
<dbReference type="Pfam" id="PF18962">
    <property type="entry name" value="Por_Secre_tail"/>
    <property type="match status" value="1"/>
</dbReference>
<evidence type="ECO:0000259" key="3">
    <source>
        <dbReference type="Pfam" id="PF18962"/>
    </source>
</evidence>
<accession>A0A4P6Y7Z1</accession>
<dbReference type="OrthoDB" id="9763643at2"/>
<protein>
    <submittedName>
        <fullName evidence="4">T9SS type A sorting domain-containing protein</fullName>
    </submittedName>
</protein>
<keyword evidence="5" id="KW-1185">Reference proteome</keyword>
<dbReference type="RefSeq" id="WP_133275369.1">
    <property type="nucleotide sequence ID" value="NZ_CP037933.1"/>
</dbReference>
<dbReference type="Proteomes" id="UP000291124">
    <property type="component" value="Chromosome"/>
</dbReference>
<feature type="chain" id="PRO_5020683308" evidence="2">
    <location>
        <begin position="30"/>
        <end position="807"/>
    </location>
</feature>
<evidence type="ECO:0000313" key="4">
    <source>
        <dbReference type="EMBL" id="QBN17838.1"/>
    </source>
</evidence>
<evidence type="ECO:0000313" key="5">
    <source>
        <dbReference type="Proteomes" id="UP000291124"/>
    </source>
</evidence>
<dbReference type="InterPro" id="IPR026444">
    <property type="entry name" value="Secre_tail"/>
</dbReference>
<dbReference type="NCBIfam" id="TIGR04183">
    <property type="entry name" value="Por_Secre_tail"/>
    <property type="match status" value="1"/>
</dbReference>
<dbReference type="AlphaFoldDB" id="A0A4P6Y7Z1"/>
<evidence type="ECO:0000256" key="1">
    <source>
        <dbReference type="ARBA" id="ARBA00022729"/>
    </source>
</evidence>
<reference evidence="5" key="1">
    <citation type="submission" date="2019-03" db="EMBL/GenBank/DDBJ databases">
        <title>Flavobacterium sp.</title>
        <authorList>
            <person name="Kim H."/>
        </authorList>
    </citation>
    <scope>NUCLEOTIDE SEQUENCE [LARGE SCALE GENOMIC DNA]</scope>
    <source>
        <strain evidence="5">GS13</strain>
    </source>
</reference>
<feature type="domain" description="Secretion system C-terminal sorting" evidence="3">
    <location>
        <begin position="732"/>
        <end position="806"/>
    </location>
</feature>
<name>A0A4P6Y7Z1_9FLAO</name>
<proteinExistence type="predicted"/>